<keyword evidence="1" id="KW-1133">Transmembrane helix</keyword>
<evidence type="ECO:0000313" key="3">
    <source>
        <dbReference type="Proteomes" id="UP001058271"/>
    </source>
</evidence>
<organism evidence="2 3">
    <name type="scientific">Dactylosporangium roseum</name>
    <dbReference type="NCBI Taxonomy" id="47989"/>
    <lineage>
        <taxon>Bacteria</taxon>
        <taxon>Bacillati</taxon>
        <taxon>Actinomycetota</taxon>
        <taxon>Actinomycetes</taxon>
        <taxon>Micromonosporales</taxon>
        <taxon>Micromonosporaceae</taxon>
        <taxon>Dactylosporangium</taxon>
    </lineage>
</organism>
<keyword evidence="1" id="KW-0812">Transmembrane</keyword>
<evidence type="ECO:0000256" key="1">
    <source>
        <dbReference type="SAM" id="Phobius"/>
    </source>
</evidence>
<dbReference type="RefSeq" id="WP_260727249.1">
    <property type="nucleotide sequence ID" value="NZ_BAAABS010000033.1"/>
</dbReference>
<keyword evidence="3" id="KW-1185">Reference proteome</keyword>
<proteinExistence type="predicted"/>
<sequence length="88" mass="9483">MTPRAAAAERTARRWLVAFAVGFALWVAARTASSAATDERLLVAVGLVRGPLFAAWLLALIQAARLRGWAAGHEAAQPRPIPREEIKP</sequence>
<gene>
    <name evidence="2" type="ORF">Drose_06310</name>
</gene>
<dbReference type="EMBL" id="CP073721">
    <property type="protein sequence ID" value="UWZ37885.1"/>
    <property type="molecule type" value="Genomic_DNA"/>
</dbReference>
<accession>A0ABY5Z751</accession>
<evidence type="ECO:0000313" key="2">
    <source>
        <dbReference type="EMBL" id="UWZ37885.1"/>
    </source>
</evidence>
<name>A0ABY5Z751_9ACTN</name>
<protein>
    <submittedName>
        <fullName evidence="2">Uncharacterized protein</fullName>
    </submittedName>
</protein>
<reference evidence="2" key="1">
    <citation type="submission" date="2021-04" db="EMBL/GenBank/DDBJ databases">
        <title>Biosynthetic gene clusters of Dactylosporangioum roseum.</title>
        <authorList>
            <person name="Hartkoorn R.C."/>
            <person name="Beaudoing E."/>
            <person name="Hot D."/>
            <person name="Moureu S."/>
        </authorList>
    </citation>
    <scope>NUCLEOTIDE SEQUENCE</scope>
    <source>
        <strain evidence="2">NRRL B-16295</strain>
    </source>
</reference>
<keyword evidence="1" id="KW-0472">Membrane</keyword>
<dbReference type="Proteomes" id="UP001058271">
    <property type="component" value="Chromosome"/>
</dbReference>
<feature type="transmembrane region" description="Helical" evidence="1">
    <location>
        <begin position="41"/>
        <end position="61"/>
    </location>
</feature>